<sequence length="224" mass="25204">MEKNSSTDEKGEGGEKYCGADVITKFKGEEKTVVKRLVVSSYLLPFIAEGVKGLALSLGTEVHNTFLLCPIFRNTNQPEGYDVQVAATETKHIGESDMKAARRGLFEEFGLECSQLIETNSHSLFEMPASTCSSAPCEKKYTKGTDTKKKTKVGFLIYGSLTDALRLLDKSSLKDPNERITGYAAIRLSVVLSFVLRIEEVRVEWMKDHKDCREMPPRRFYKRE</sequence>
<protein>
    <submittedName>
        <fullName evidence="1">Uncharacterized protein</fullName>
    </submittedName>
</protein>
<keyword evidence="2" id="KW-1185">Reference proteome</keyword>
<dbReference type="EMBL" id="MT418680">
    <property type="protein sequence ID" value="QKF94463.1"/>
    <property type="molecule type" value="Genomic_DNA"/>
</dbReference>
<evidence type="ECO:0000313" key="2">
    <source>
        <dbReference type="Proteomes" id="UP001162001"/>
    </source>
</evidence>
<accession>A0A7D3QUW0</accession>
<proteinExistence type="predicted"/>
<organism evidence="1 2">
    <name type="scientific">Fadolivirus FV1/VV64</name>
    <dbReference type="NCBI Taxonomy" id="3070911"/>
    <lineage>
        <taxon>Viruses</taxon>
        <taxon>Varidnaviria</taxon>
        <taxon>Bamfordvirae</taxon>
        <taxon>Nucleocytoviricota</taxon>
        <taxon>Megaviricetes</taxon>
        <taxon>Imitervirales</taxon>
        <taxon>Mimiviridae</taxon>
        <taxon>Klosneuvirinae</taxon>
        <taxon>Fadolivirus</taxon>
        <taxon>Fadolivirus algeromassiliense</taxon>
    </lineage>
</organism>
<gene>
    <name evidence="1" type="ORF">Fadolivirus_1_1005</name>
</gene>
<name>A0A7D3QUW0_9VIRU</name>
<dbReference type="Proteomes" id="UP001162001">
    <property type="component" value="Segment"/>
</dbReference>
<reference evidence="1 2" key="1">
    <citation type="submission" date="2020-04" db="EMBL/GenBank/DDBJ databases">
        <title>Advantages and limits of metagenomic assembly and binning of a giant virus.</title>
        <authorList>
            <person name="Schulz F."/>
            <person name="Andreani J."/>
            <person name="Francis R."/>
            <person name="Boudjemaa H."/>
            <person name="Bou Khalil J.Y."/>
            <person name="Lee J."/>
            <person name="La Scola B."/>
            <person name="Woyke T."/>
        </authorList>
    </citation>
    <scope>NUCLEOTIDE SEQUENCE [LARGE SCALE GENOMIC DNA]</scope>
    <source>
        <strain evidence="1 2">FV1/VV64</strain>
    </source>
</reference>
<evidence type="ECO:0000313" key="1">
    <source>
        <dbReference type="EMBL" id="QKF94463.1"/>
    </source>
</evidence>